<sequence>MASVTSLDKDMRKLRLDRYTPQAANEVRSFIEDSLGERLPPGDLLDSLKDGVALCKLVNLASPNALRFKARAIMPFVQMENISLFLQACQNPPFNLQPHDIFLTVDLYESKDPAQVLQCLGSFSRAAHRIAPNQFPNPIGGKSRGGVMSPQGTGAVGGGSYGRPRVNSNTSNSSSAYNPTRAAPSLTSSKTGDSNGGRWSPTKNGGTPLSPGGVSSWSKKADEGATSPAWNISQYGYMGGASQGNLGVSFGGRRQITSAGPQVPNMAEKIKLRKEREAEVERIKLETEKEERRRKEEEAAEEERARLAEEARWAEETKRLREQERQKAADEKRRWEEEEQKWRMEEERRQKEEEEAEIRMQAERKRARGNSDARLRGQFLSQYQAENASNNGKGSESDRIKELERQLEQARERERQYENERQAKMNRRRGSRDESREEIEEHDFSNRMKEQTSRSRAQSRSRPPQSHKNGDEDWRKNEREYLRREWSSSHGSEDQASRPLPEPTLPPRVTKHNSGSRPLPEPTPRVAKHNSGSRPLPEPAPRLVKNNTGSRPLPDPAKYASSSNPSAPKPPAPNPRISSQNRTDRFLSSNPAPQQARPQTTYANELGNFDSTAERDAEERRRKESQIKTKAAGWASKSLLEREMEMERQRQQEWEESQKELKSKVPTGSGVDGIGGGINGKWDVNQWTGYTGGNGQNRGSQGIGSGRRQIVGPRPPPPGR</sequence>
<feature type="compositionally biased region" description="Polar residues" evidence="1">
    <location>
        <begin position="576"/>
        <end position="603"/>
    </location>
</feature>
<feature type="compositionally biased region" description="Low complexity" evidence="1">
    <location>
        <begin position="454"/>
        <end position="466"/>
    </location>
</feature>
<dbReference type="InterPro" id="IPR001715">
    <property type="entry name" value="CH_dom"/>
</dbReference>
<evidence type="ECO:0000313" key="3">
    <source>
        <dbReference type="EMBL" id="CAG8983389.1"/>
    </source>
</evidence>
<evidence type="ECO:0000256" key="1">
    <source>
        <dbReference type="SAM" id="MobiDB-lite"/>
    </source>
</evidence>
<dbReference type="SUPFAM" id="SSF47576">
    <property type="entry name" value="Calponin-homology domain, CH-domain"/>
    <property type="match status" value="1"/>
</dbReference>
<dbReference type="GO" id="GO:0007015">
    <property type="term" value="P:actin filament organization"/>
    <property type="evidence" value="ECO:0007669"/>
    <property type="project" value="TreeGrafter"/>
</dbReference>
<dbReference type="PANTHER" id="PTHR47385:SF14">
    <property type="entry name" value="TRANSGELIN"/>
    <property type="match status" value="1"/>
</dbReference>
<feature type="region of interest" description="Disordered" evidence="1">
    <location>
        <begin position="134"/>
        <end position="224"/>
    </location>
</feature>
<dbReference type="EMBL" id="CAJVRM010000726">
    <property type="protein sequence ID" value="CAG8983389.1"/>
    <property type="molecule type" value="Genomic_DNA"/>
</dbReference>
<accession>A0A9N9LYF8</accession>
<dbReference type="InterPro" id="IPR003096">
    <property type="entry name" value="SM22_calponin"/>
</dbReference>
<feature type="compositionally biased region" description="Basic and acidic residues" evidence="1">
    <location>
        <begin position="639"/>
        <end position="663"/>
    </location>
</feature>
<gene>
    <name evidence="3" type="ORF">HYALB_00000556</name>
</gene>
<feature type="compositionally biased region" description="Basic and acidic residues" evidence="1">
    <location>
        <begin position="442"/>
        <end position="453"/>
    </location>
</feature>
<reference evidence="3" key="1">
    <citation type="submission" date="2021-07" db="EMBL/GenBank/DDBJ databases">
        <authorList>
            <person name="Durling M."/>
        </authorList>
    </citation>
    <scope>NUCLEOTIDE SEQUENCE</scope>
</reference>
<protein>
    <recommendedName>
        <fullName evidence="2">Calponin-homology (CH) domain-containing protein</fullName>
    </recommendedName>
</protein>
<dbReference type="OrthoDB" id="21595at2759"/>
<dbReference type="Gene3D" id="1.10.418.10">
    <property type="entry name" value="Calponin-like domain"/>
    <property type="match status" value="1"/>
</dbReference>
<feature type="compositionally biased region" description="Polar residues" evidence="1">
    <location>
        <begin position="379"/>
        <end position="394"/>
    </location>
</feature>
<feature type="compositionally biased region" description="Polar residues" evidence="1">
    <location>
        <begin position="201"/>
        <end position="218"/>
    </location>
</feature>
<dbReference type="AlphaFoldDB" id="A0A9N9LYF8"/>
<keyword evidence="4" id="KW-1185">Reference proteome</keyword>
<name>A0A9N9LYF8_9HELO</name>
<comment type="caution">
    <text evidence="3">The sequence shown here is derived from an EMBL/GenBank/DDBJ whole genome shotgun (WGS) entry which is preliminary data.</text>
</comment>
<feature type="compositionally biased region" description="Basic and acidic residues" evidence="1">
    <location>
        <begin position="395"/>
        <end position="423"/>
    </location>
</feature>
<dbReference type="PROSITE" id="PS50021">
    <property type="entry name" value="CH"/>
    <property type="match status" value="1"/>
</dbReference>
<dbReference type="GO" id="GO:0015629">
    <property type="term" value="C:actin cytoskeleton"/>
    <property type="evidence" value="ECO:0007669"/>
    <property type="project" value="TreeGrafter"/>
</dbReference>
<feature type="compositionally biased region" description="Basic and acidic residues" evidence="1">
    <location>
        <begin position="612"/>
        <end position="627"/>
    </location>
</feature>
<feature type="compositionally biased region" description="Gly residues" evidence="1">
    <location>
        <begin position="670"/>
        <end position="679"/>
    </location>
</feature>
<dbReference type="Proteomes" id="UP000701801">
    <property type="component" value="Unassembled WGS sequence"/>
</dbReference>
<feature type="compositionally biased region" description="Basic and acidic residues" evidence="1">
    <location>
        <begin position="468"/>
        <end position="496"/>
    </location>
</feature>
<dbReference type="Pfam" id="PF00307">
    <property type="entry name" value="CH"/>
    <property type="match status" value="1"/>
</dbReference>
<dbReference type="GO" id="GO:0051015">
    <property type="term" value="F:actin filament binding"/>
    <property type="evidence" value="ECO:0007669"/>
    <property type="project" value="TreeGrafter"/>
</dbReference>
<dbReference type="InterPro" id="IPR050606">
    <property type="entry name" value="Calponin-like"/>
</dbReference>
<feature type="compositionally biased region" description="Basic and acidic residues" evidence="1">
    <location>
        <begin position="286"/>
        <end position="375"/>
    </location>
</feature>
<dbReference type="SMART" id="SM00033">
    <property type="entry name" value="CH"/>
    <property type="match status" value="1"/>
</dbReference>
<evidence type="ECO:0000313" key="4">
    <source>
        <dbReference type="Proteomes" id="UP000701801"/>
    </source>
</evidence>
<evidence type="ECO:0000259" key="2">
    <source>
        <dbReference type="PROSITE" id="PS50021"/>
    </source>
</evidence>
<feature type="region of interest" description="Disordered" evidence="1">
    <location>
        <begin position="286"/>
        <end position="720"/>
    </location>
</feature>
<dbReference type="InterPro" id="IPR036872">
    <property type="entry name" value="CH_dom_sf"/>
</dbReference>
<feature type="domain" description="Calponin-homology (CH)" evidence="2">
    <location>
        <begin position="21"/>
        <end position="128"/>
    </location>
</feature>
<dbReference type="PANTHER" id="PTHR47385">
    <property type="entry name" value="CALPONIN"/>
    <property type="match status" value="1"/>
</dbReference>
<dbReference type="PRINTS" id="PR00888">
    <property type="entry name" value="SM22CALPONIN"/>
</dbReference>
<organism evidence="3 4">
    <name type="scientific">Hymenoscyphus albidus</name>
    <dbReference type="NCBI Taxonomy" id="595503"/>
    <lineage>
        <taxon>Eukaryota</taxon>
        <taxon>Fungi</taxon>
        <taxon>Dikarya</taxon>
        <taxon>Ascomycota</taxon>
        <taxon>Pezizomycotina</taxon>
        <taxon>Leotiomycetes</taxon>
        <taxon>Helotiales</taxon>
        <taxon>Helotiaceae</taxon>
        <taxon>Hymenoscyphus</taxon>
    </lineage>
</organism>
<feature type="compositionally biased region" description="Gly residues" evidence="1">
    <location>
        <begin position="690"/>
        <end position="705"/>
    </location>
</feature>
<feature type="compositionally biased region" description="Low complexity" evidence="1">
    <location>
        <begin position="556"/>
        <end position="566"/>
    </location>
</feature>
<proteinExistence type="predicted"/>